<sequence>MLKDRLAGQGPPWGGRPIMKTRGYYLPVFQDDSISFDKGRNRWRERLRGAQEVGETKRKSVDTERGERTENTEKTGEIKVTDKLSTEVVCGTEKGDAICGHRAR</sequence>
<dbReference type="Proteomes" id="UP001156836">
    <property type="component" value="Unassembled WGS sequence"/>
</dbReference>
<evidence type="ECO:0000256" key="1">
    <source>
        <dbReference type="SAM" id="MobiDB-lite"/>
    </source>
</evidence>
<reference evidence="3" key="1">
    <citation type="journal article" date="2019" name="Int. J. Syst. Evol. Microbiol.">
        <title>The Global Catalogue of Microorganisms (GCM) 10K type strain sequencing project: providing services to taxonomists for standard genome sequencing and annotation.</title>
        <authorList>
            <consortium name="The Broad Institute Genomics Platform"/>
            <consortium name="The Broad Institute Genome Sequencing Center for Infectious Disease"/>
            <person name="Wu L."/>
            <person name="Ma J."/>
        </authorList>
    </citation>
    <scope>NUCLEOTIDE SEQUENCE [LARGE SCALE GENOMIC DNA]</scope>
    <source>
        <strain evidence="3">NBRC 104970</strain>
    </source>
</reference>
<proteinExistence type="predicted"/>
<evidence type="ECO:0000313" key="2">
    <source>
        <dbReference type="EMBL" id="GLS04421.1"/>
    </source>
</evidence>
<protein>
    <submittedName>
        <fullName evidence="2">Uncharacterized protein</fullName>
    </submittedName>
</protein>
<name>A0ABQ6BV83_9NEIS</name>
<evidence type="ECO:0000313" key="3">
    <source>
        <dbReference type="Proteomes" id="UP001156836"/>
    </source>
</evidence>
<keyword evidence="3" id="KW-1185">Reference proteome</keyword>
<feature type="region of interest" description="Disordered" evidence="1">
    <location>
        <begin position="50"/>
        <end position="76"/>
    </location>
</feature>
<gene>
    <name evidence="2" type="ORF">GCM10007860_15680</name>
</gene>
<organism evidence="2 3">
    <name type="scientific">Chitiniphilus shinanonensis</name>
    <dbReference type="NCBI Taxonomy" id="553088"/>
    <lineage>
        <taxon>Bacteria</taxon>
        <taxon>Pseudomonadati</taxon>
        <taxon>Pseudomonadota</taxon>
        <taxon>Betaproteobacteria</taxon>
        <taxon>Neisseriales</taxon>
        <taxon>Chitinibacteraceae</taxon>
        <taxon>Chitiniphilus</taxon>
    </lineage>
</organism>
<dbReference type="EMBL" id="BSOZ01000018">
    <property type="protein sequence ID" value="GLS04421.1"/>
    <property type="molecule type" value="Genomic_DNA"/>
</dbReference>
<accession>A0ABQ6BV83</accession>
<comment type="caution">
    <text evidence="2">The sequence shown here is derived from an EMBL/GenBank/DDBJ whole genome shotgun (WGS) entry which is preliminary data.</text>
</comment>